<dbReference type="AlphaFoldDB" id="A0A2V2N3K4"/>
<accession>A0A2V2N3K4</accession>
<evidence type="ECO:0000313" key="1">
    <source>
        <dbReference type="EMBL" id="PWR74369.1"/>
    </source>
</evidence>
<evidence type="ECO:0000313" key="2">
    <source>
        <dbReference type="Proteomes" id="UP000245657"/>
    </source>
</evidence>
<reference evidence="1 2" key="1">
    <citation type="submission" date="2018-05" db="EMBL/GenBank/DDBJ databases">
        <title>Draft genome of Methanospirillum lacunae Ki8-1.</title>
        <authorList>
            <person name="Dueholm M.S."/>
            <person name="Nielsen P.H."/>
            <person name="Bakmann L.F."/>
            <person name="Otzen D.E."/>
        </authorList>
    </citation>
    <scope>NUCLEOTIDE SEQUENCE [LARGE SCALE GENOMIC DNA]</scope>
    <source>
        <strain evidence="1 2">Ki8-1</strain>
    </source>
</reference>
<dbReference type="RefSeq" id="WP_109967648.1">
    <property type="nucleotide sequence ID" value="NZ_CP176093.1"/>
</dbReference>
<dbReference type="Proteomes" id="UP000245657">
    <property type="component" value="Unassembled WGS sequence"/>
</dbReference>
<protein>
    <submittedName>
        <fullName evidence="1">Uncharacterized protein</fullName>
    </submittedName>
</protein>
<comment type="caution">
    <text evidence="1">The sequence shown here is derived from an EMBL/GenBank/DDBJ whole genome shotgun (WGS) entry which is preliminary data.</text>
</comment>
<organism evidence="1 2">
    <name type="scientific">Methanospirillum lacunae</name>
    <dbReference type="NCBI Taxonomy" id="668570"/>
    <lineage>
        <taxon>Archaea</taxon>
        <taxon>Methanobacteriati</taxon>
        <taxon>Methanobacteriota</taxon>
        <taxon>Stenosarchaea group</taxon>
        <taxon>Methanomicrobia</taxon>
        <taxon>Methanomicrobiales</taxon>
        <taxon>Methanospirillaceae</taxon>
        <taxon>Methanospirillum</taxon>
    </lineage>
</organism>
<name>A0A2V2N3K4_9EURY</name>
<keyword evidence="2" id="KW-1185">Reference proteome</keyword>
<dbReference type="GeneID" id="97549752"/>
<gene>
    <name evidence="1" type="ORF">DK846_04255</name>
</gene>
<proteinExistence type="predicted"/>
<sequence>MNSEQINPENVHEVLVKSSEYYQLKKKLTKGIYQPIVRYIDGKIRTGIVVGLSNNLRVLVAVVE</sequence>
<dbReference type="EMBL" id="QGMY01000002">
    <property type="protein sequence ID" value="PWR74369.1"/>
    <property type="molecule type" value="Genomic_DNA"/>
</dbReference>